<name>A0A814SFU4_9BILA</name>
<feature type="non-terminal residue" evidence="1">
    <location>
        <position position="30"/>
    </location>
</feature>
<dbReference type="Proteomes" id="UP000663879">
    <property type="component" value="Unassembled WGS sequence"/>
</dbReference>
<evidence type="ECO:0000313" key="2">
    <source>
        <dbReference type="Proteomes" id="UP000663879"/>
    </source>
</evidence>
<keyword evidence="2" id="KW-1185">Reference proteome</keyword>
<sequence length="30" mass="3778">MAYIEPFEDQEEQKREKSTGYKQLLFYEYN</sequence>
<dbReference type="EMBL" id="CAJNOC010011368">
    <property type="protein sequence ID" value="CAF1147506.1"/>
    <property type="molecule type" value="Genomic_DNA"/>
</dbReference>
<gene>
    <name evidence="1" type="ORF">OXX778_LOCUS23156</name>
</gene>
<reference evidence="1" key="1">
    <citation type="submission" date="2021-02" db="EMBL/GenBank/DDBJ databases">
        <authorList>
            <person name="Nowell W R."/>
        </authorList>
    </citation>
    <scope>NUCLEOTIDE SEQUENCE</scope>
    <source>
        <strain evidence="1">Ploen Becks lab</strain>
    </source>
</reference>
<organism evidence="1 2">
    <name type="scientific">Brachionus calyciflorus</name>
    <dbReference type="NCBI Taxonomy" id="104777"/>
    <lineage>
        <taxon>Eukaryota</taxon>
        <taxon>Metazoa</taxon>
        <taxon>Spiralia</taxon>
        <taxon>Gnathifera</taxon>
        <taxon>Rotifera</taxon>
        <taxon>Eurotatoria</taxon>
        <taxon>Monogononta</taxon>
        <taxon>Pseudotrocha</taxon>
        <taxon>Ploima</taxon>
        <taxon>Brachionidae</taxon>
        <taxon>Brachionus</taxon>
    </lineage>
</organism>
<comment type="caution">
    <text evidence="1">The sequence shown here is derived from an EMBL/GenBank/DDBJ whole genome shotgun (WGS) entry which is preliminary data.</text>
</comment>
<evidence type="ECO:0000313" key="1">
    <source>
        <dbReference type="EMBL" id="CAF1147506.1"/>
    </source>
</evidence>
<protein>
    <submittedName>
        <fullName evidence="1">Uncharacterized protein</fullName>
    </submittedName>
</protein>
<proteinExistence type="predicted"/>
<dbReference type="AlphaFoldDB" id="A0A814SFU4"/>
<accession>A0A814SFU4</accession>